<comment type="catalytic activity">
    <reaction evidence="2">
        <text>GTP + H2O = 7,8-dihydroneopterin 3'-triphosphate + formate + H(+)</text>
        <dbReference type="Rhea" id="RHEA:17473"/>
        <dbReference type="ChEBI" id="CHEBI:15377"/>
        <dbReference type="ChEBI" id="CHEBI:15378"/>
        <dbReference type="ChEBI" id="CHEBI:15740"/>
        <dbReference type="ChEBI" id="CHEBI:37565"/>
        <dbReference type="ChEBI" id="CHEBI:58462"/>
        <dbReference type="EC" id="3.5.4.16"/>
    </reaction>
</comment>
<dbReference type="Gene3D" id="3.10.270.10">
    <property type="entry name" value="Urate Oxidase"/>
    <property type="match status" value="1"/>
</dbReference>
<dbReference type="EC" id="3.5.4.16" evidence="2"/>
<keyword evidence="4" id="KW-1185">Reference proteome</keyword>
<dbReference type="GO" id="GO:0003934">
    <property type="term" value="F:GTP cyclohydrolase I activity"/>
    <property type="evidence" value="ECO:0007669"/>
    <property type="project" value="UniProtKB-EC"/>
</dbReference>
<feature type="site" description="May be catalytically important" evidence="2">
    <location>
        <position position="143"/>
    </location>
</feature>
<name>A0ABW5S128_9BACL</name>
<dbReference type="Pfam" id="PF02649">
    <property type="entry name" value="GCHY-1"/>
    <property type="match status" value="1"/>
</dbReference>
<dbReference type="InterPro" id="IPR022838">
    <property type="entry name" value="GTP_cyclohydrolase_FolE2"/>
</dbReference>
<evidence type="ECO:0000313" key="3">
    <source>
        <dbReference type="EMBL" id="MFD2693049.1"/>
    </source>
</evidence>
<dbReference type="Proteomes" id="UP001597399">
    <property type="component" value="Unassembled WGS sequence"/>
</dbReference>
<accession>A0ABW5S128</accession>
<dbReference type="PANTHER" id="PTHR36445:SF1">
    <property type="entry name" value="GTP CYCLOHYDROLASE MPTA"/>
    <property type="match status" value="1"/>
</dbReference>
<dbReference type="InterPro" id="IPR003801">
    <property type="entry name" value="GTP_cyclohydrolase_FolE2/MptA"/>
</dbReference>
<protein>
    <recommendedName>
        <fullName evidence="2">GTP cyclohydrolase FolE2</fullName>
        <ecNumber evidence="2">3.5.4.16</ecNumber>
    </recommendedName>
</protein>
<comment type="function">
    <text evidence="2">Converts GTP to 7,8-dihydroneopterin triphosphate.</text>
</comment>
<evidence type="ECO:0000256" key="2">
    <source>
        <dbReference type="HAMAP-Rule" id="MF_01527"/>
    </source>
</evidence>
<comment type="pathway">
    <text evidence="2">Cofactor biosynthesis; 7,8-dihydroneopterin triphosphate biosynthesis; 7,8-dihydroneopterin triphosphate from GTP: step 1/1.</text>
</comment>
<dbReference type="EMBL" id="JBHUMQ010000014">
    <property type="protein sequence ID" value="MFD2693049.1"/>
    <property type="molecule type" value="Genomic_DNA"/>
</dbReference>
<comment type="caution">
    <text evidence="3">The sequence shown here is derived from an EMBL/GenBank/DDBJ whole genome shotgun (WGS) entry which is preliminary data.</text>
</comment>
<organism evidence="3 4">
    <name type="scientific">Sporolactobacillus shoreicorticis</name>
    <dbReference type="NCBI Taxonomy" id="1923877"/>
    <lineage>
        <taxon>Bacteria</taxon>
        <taxon>Bacillati</taxon>
        <taxon>Bacillota</taxon>
        <taxon>Bacilli</taxon>
        <taxon>Bacillales</taxon>
        <taxon>Sporolactobacillaceae</taxon>
        <taxon>Sporolactobacillus</taxon>
    </lineage>
</organism>
<evidence type="ECO:0000256" key="1">
    <source>
        <dbReference type="ARBA" id="ARBA00022801"/>
    </source>
</evidence>
<keyword evidence="1 2" id="KW-0378">Hydrolase</keyword>
<reference evidence="4" key="1">
    <citation type="journal article" date="2019" name="Int. J. Syst. Evol. Microbiol.">
        <title>The Global Catalogue of Microorganisms (GCM) 10K type strain sequencing project: providing services to taxonomists for standard genome sequencing and annotation.</title>
        <authorList>
            <consortium name="The Broad Institute Genomics Platform"/>
            <consortium name="The Broad Institute Genome Sequencing Center for Infectious Disease"/>
            <person name="Wu L."/>
            <person name="Ma J."/>
        </authorList>
    </citation>
    <scope>NUCLEOTIDE SEQUENCE [LARGE SCALE GENOMIC DNA]</scope>
    <source>
        <strain evidence="4">TISTR 2466</strain>
    </source>
</reference>
<evidence type="ECO:0000313" key="4">
    <source>
        <dbReference type="Proteomes" id="UP001597399"/>
    </source>
</evidence>
<dbReference type="NCBIfam" id="NF010200">
    <property type="entry name" value="PRK13674.1-1"/>
    <property type="match status" value="1"/>
</dbReference>
<comment type="similarity">
    <text evidence="2">Belongs to the GTP cyclohydrolase IV family.</text>
</comment>
<proteinExistence type="inferred from homology"/>
<gene>
    <name evidence="2 3" type="primary">folE2</name>
    <name evidence="3" type="ORF">ACFSUE_05300</name>
</gene>
<dbReference type="HAMAP" id="MF_01527_B">
    <property type="entry name" value="GTP_cyclohydrol_B"/>
    <property type="match status" value="1"/>
</dbReference>
<dbReference type="RefSeq" id="WP_253064030.1">
    <property type="nucleotide sequence ID" value="NZ_JAMXWM010000026.1"/>
</dbReference>
<sequence>MRDIQSTIDNRHVYIDQVGISDFEIPVQFDLKPNCIKNSVANVKFTVALDEEKRAIHMSRMIEVLTEWDKIINFNSLVELLHKINQRLDAKSSFIQLDFDLLIEKSSPVSKVKGFVAYKVSLSGTSDKPNIITRIKVPITTVCPCSKAISERGAHNQRGEVNISIIIDNFNDILDVINIIEKKAGSEELFSVLKRIDEKFVTEHAYDNPKFVEDVIRDAIINLKDKYKVLEIEIKNYESIHNHNAYAYIGRDKKGDKK</sequence>
<dbReference type="PANTHER" id="PTHR36445">
    <property type="entry name" value="GTP CYCLOHYDROLASE MPTA"/>
    <property type="match status" value="1"/>
</dbReference>